<dbReference type="PATRIC" id="fig|1125725.3.peg.2362"/>
<dbReference type="eggNOG" id="COG1053">
    <property type="taxonomic scope" value="Bacteria"/>
</dbReference>
<dbReference type="InterPro" id="IPR027477">
    <property type="entry name" value="Succ_DH/fumarate_Rdtase_cat_sf"/>
</dbReference>
<comment type="cofactor">
    <cofactor evidence="2">
        <name>FAD</name>
        <dbReference type="ChEBI" id="CHEBI:57692"/>
    </cofactor>
</comment>
<dbReference type="SUPFAM" id="SSF51905">
    <property type="entry name" value="FAD/NAD(P)-binding domain"/>
    <property type="match status" value="1"/>
</dbReference>
<name>U2L2C7_TRESO</name>
<evidence type="ECO:0000313" key="11">
    <source>
        <dbReference type="Proteomes" id="UP000016412"/>
    </source>
</evidence>
<feature type="chain" id="PRO_5004629770" evidence="7">
    <location>
        <begin position="19"/>
        <end position="568"/>
    </location>
</feature>
<dbReference type="SMART" id="SM00900">
    <property type="entry name" value="FMN_bind"/>
    <property type="match status" value="1"/>
</dbReference>
<dbReference type="GO" id="GO:0016020">
    <property type="term" value="C:membrane"/>
    <property type="evidence" value="ECO:0007669"/>
    <property type="project" value="InterPro"/>
</dbReference>
<gene>
    <name evidence="10" type="ORF">HMPREF0860_1199</name>
    <name evidence="9" type="ORF">HMPREF1325_1061</name>
</gene>
<evidence type="ECO:0000256" key="4">
    <source>
        <dbReference type="ARBA" id="ARBA00022630"/>
    </source>
</evidence>
<organism evidence="9 11">
    <name type="scientific">Treponema socranskii subsp. socranskii VPI DR56BR1116 = ATCC 35536</name>
    <dbReference type="NCBI Taxonomy" id="1125725"/>
    <lineage>
        <taxon>Bacteria</taxon>
        <taxon>Pseudomonadati</taxon>
        <taxon>Spirochaetota</taxon>
        <taxon>Spirochaetia</taxon>
        <taxon>Spirochaetales</taxon>
        <taxon>Treponemataceae</taxon>
        <taxon>Treponema</taxon>
    </lineage>
</organism>
<evidence type="ECO:0000256" key="2">
    <source>
        <dbReference type="ARBA" id="ARBA00001974"/>
    </source>
</evidence>
<comment type="caution">
    <text evidence="9">The sequence shown here is derived from an EMBL/GenBank/DDBJ whole genome shotgun (WGS) entry which is preliminary data.</text>
</comment>
<comment type="cofactor">
    <cofactor evidence="1">
        <name>FMN</name>
        <dbReference type="ChEBI" id="CHEBI:58210"/>
    </cofactor>
</comment>
<evidence type="ECO:0000256" key="5">
    <source>
        <dbReference type="ARBA" id="ARBA00022827"/>
    </source>
</evidence>
<dbReference type="PRINTS" id="PR00368">
    <property type="entry name" value="FADPNR"/>
</dbReference>
<keyword evidence="6" id="KW-0560">Oxidoreductase</keyword>
<feature type="signal peptide" evidence="7">
    <location>
        <begin position="1"/>
        <end position="18"/>
    </location>
</feature>
<keyword evidence="5" id="KW-0274">FAD</keyword>
<keyword evidence="4" id="KW-0285">Flavoprotein</keyword>
<dbReference type="Gene3D" id="3.90.1010.20">
    <property type="match status" value="1"/>
</dbReference>
<accession>U2L2C7</accession>
<comment type="similarity">
    <text evidence="3">Belongs to the FAD-dependent oxidoreductase 2 family. FRD/SDH subfamily.</text>
</comment>
<keyword evidence="7" id="KW-0732">Signal</keyword>
<evidence type="ECO:0000313" key="10">
    <source>
        <dbReference type="EMBL" id="ERK04897.1"/>
    </source>
</evidence>
<dbReference type="Proteomes" id="UP000016646">
    <property type="component" value="Unassembled WGS sequence"/>
</dbReference>
<dbReference type="InterPro" id="IPR007329">
    <property type="entry name" value="FMN-bd"/>
</dbReference>
<dbReference type="Pfam" id="PF04205">
    <property type="entry name" value="FMN_bind"/>
    <property type="match status" value="1"/>
</dbReference>
<dbReference type="Gene3D" id="3.50.50.60">
    <property type="entry name" value="FAD/NAD(P)-binding domain"/>
    <property type="match status" value="1"/>
</dbReference>
<evidence type="ECO:0000256" key="6">
    <source>
        <dbReference type="ARBA" id="ARBA00023002"/>
    </source>
</evidence>
<dbReference type="InterPro" id="IPR003953">
    <property type="entry name" value="FAD-dep_OxRdtase_2_FAD-bd"/>
</dbReference>
<evidence type="ECO:0000259" key="8">
    <source>
        <dbReference type="SMART" id="SM00900"/>
    </source>
</evidence>
<dbReference type="Pfam" id="PF00890">
    <property type="entry name" value="FAD_binding_2"/>
    <property type="match status" value="1"/>
</dbReference>
<dbReference type="Gene3D" id="3.90.700.10">
    <property type="entry name" value="Succinate dehydrogenase/fumarate reductase flavoprotein, catalytic domain"/>
    <property type="match status" value="1"/>
</dbReference>
<sequence length="568" mass="61059">MKKNAVVPIALAALILLGASGGKKDGSVTYTETVHGYNGDMVVEVDITGKKTIDAIRIVSDHESSPVKKRAFPIIISRILKAQTPQVDSVSAASFSSYSIKSAVAAALKKAGTDVGPVAFKSGDTGKRKDLPAVHKKILIVGSGPAGEAAAISAVESGVAAKDILIIEKEGITGGNGKFDMVLFYHAASLAQKKIGREDSAAKLLETRKKTAWDSEARLAAETNMTVKMDDWYRKMGIDLNYVFEYRDHMAESNAYAGEEILDGLEKRIASLGIETRTETAAYDFIMKGNRLAGMKVKHKNEYYDITADAVIIATGGFCQNPALLEKYTPVGTAKLRSSNQIGATGDMVPLFEKHGFQLGHMDKTVVFGFMISHGRELTGERVAPQKYDYILVNKNGERFTNELVAYGLARGLDIFKQEGKNCWMIFDQGMVDFSFRIGDHIKKGLGVKADTMEALAEKIGVNKGNFVKTVNDYNRAAAGEIEDALRKKQPSRPFNAAGPYYALNIKSAIHMTKGGVVCNENAQCLDAGGAIIPGAYAAGEVTDTSANFSAALIFGRIAGAQAAKDIL</sequence>
<evidence type="ECO:0000256" key="3">
    <source>
        <dbReference type="ARBA" id="ARBA00008040"/>
    </source>
</evidence>
<dbReference type="EMBL" id="AVQI01000008">
    <property type="protein sequence ID" value="ERK04897.1"/>
    <property type="molecule type" value="Genomic_DNA"/>
</dbReference>
<dbReference type="Proteomes" id="UP000016412">
    <property type="component" value="Unassembled WGS sequence"/>
</dbReference>
<feature type="domain" description="FMN-binding" evidence="8">
    <location>
        <begin position="36"/>
        <end position="111"/>
    </location>
</feature>
<evidence type="ECO:0000256" key="1">
    <source>
        <dbReference type="ARBA" id="ARBA00001917"/>
    </source>
</evidence>
<dbReference type="PANTHER" id="PTHR43400">
    <property type="entry name" value="FUMARATE REDUCTASE"/>
    <property type="match status" value="1"/>
</dbReference>
<evidence type="ECO:0000313" key="12">
    <source>
        <dbReference type="Proteomes" id="UP000016646"/>
    </source>
</evidence>
<dbReference type="GO" id="GO:0016491">
    <property type="term" value="F:oxidoreductase activity"/>
    <property type="evidence" value="ECO:0007669"/>
    <property type="project" value="UniProtKB-KW"/>
</dbReference>
<reference evidence="11 12" key="1">
    <citation type="submission" date="2013-08" db="EMBL/GenBank/DDBJ databases">
        <authorList>
            <person name="Durkin A.S."/>
            <person name="Haft D.R."/>
            <person name="McCorrison J."/>
            <person name="Torralba M."/>
            <person name="Gillis M."/>
            <person name="Haft D.H."/>
            <person name="Methe B."/>
            <person name="Sutton G."/>
            <person name="Nelson K.E."/>
        </authorList>
    </citation>
    <scope>NUCLEOTIDE SEQUENCE [LARGE SCALE GENOMIC DNA]</scope>
    <source>
        <strain evidence="10 12">ATCC 35536</strain>
        <strain evidence="9 11">VPI DR56BR1116</strain>
    </source>
</reference>
<dbReference type="EMBL" id="AUZJ01000064">
    <property type="protein sequence ID" value="ERF59617.1"/>
    <property type="molecule type" value="Genomic_DNA"/>
</dbReference>
<proteinExistence type="inferred from homology"/>
<evidence type="ECO:0000313" key="9">
    <source>
        <dbReference type="EMBL" id="ERF59617.1"/>
    </source>
</evidence>
<protein>
    <submittedName>
        <fullName evidence="9">Flavocytochrome c</fullName>
    </submittedName>
</protein>
<dbReference type="SUPFAM" id="SSF56425">
    <property type="entry name" value="Succinate dehydrogenase/fumarate reductase flavoprotein, catalytic domain"/>
    <property type="match status" value="1"/>
</dbReference>
<evidence type="ECO:0000256" key="7">
    <source>
        <dbReference type="SAM" id="SignalP"/>
    </source>
</evidence>
<dbReference type="STRING" id="1125725.HMPREF1325_1061"/>
<dbReference type="PANTHER" id="PTHR43400:SF7">
    <property type="entry name" value="FAD-DEPENDENT OXIDOREDUCTASE 2 FAD BINDING DOMAIN-CONTAINING PROTEIN"/>
    <property type="match status" value="1"/>
</dbReference>
<dbReference type="InterPro" id="IPR050315">
    <property type="entry name" value="FAD-oxidoreductase_2"/>
</dbReference>
<dbReference type="GO" id="GO:0010181">
    <property type="term" value="F:FMN binding"/>
    <property type="evidence" value="ECO:0007669"/>
    <property type="project" value="InterPro"/>
</dbReference>
<dbReference type="RefSeq" id="WP_021331349.1">
    <property type="nucleotide sequence ID" value="NZ_AUZJ01000064.1"/>
</dbReference>
<dbReference type="InterPro" id="IPR036188">
    <property type="entry name" value="FAD/NAD-bd_sf"/>
</dbReference>
<dbReference type="AlphaFoldDB" id="U2L2C7"/>
<keyword evidence="12" id="KW-1185">Reference proteome</keyword>